<keyword evidence="1" id="KW-0812">Transmembrane</keyword>
<evidence type="ECO:0000313" key="2">
    <source>
        <dbReference type="EMBL" id="GAG04192.1"/>
    </source>
</evidence>
<keyword evidence="1" id="KW-0472">Membrane</keyword>
<dbReference type="GO" id="GO:0030001">
    <property type="term" value="P:metal ion transport"/>
    <property type="evidence" value="ECO:0007669"/>
    <property type="project" value="InterPro"/>
</dbReference>
<reference evidence="2" key="1">
    <citation type="journal article" date="2014" name="Front. Microbiol.">
        <title>High frequency of phylogenetically diverse reductive dehalogenase-homologous genes in deep subseafloor sedimentary metagenomes.</title>
        <authorList>
            <person name="Kawai M."/>
            <person name="Futagami T."/>
            <person name="Toyoda A."/>
            <person name="Takaki Y."/>
            <person name="Nishi S."/>
            <person name="Hori S."/>
            <person name="Arai W."/>
            <person name="Tsubouchi T."/>
            <person name="Morono Y."/>
            <person name="Uchiyama I."/>
            <person name="Ito T."/>
            <person name="Fujiyama A."/>
            <person name="Inagaki F."/>
            <person name="Takami H."/>
        </authorList>
    </citation>
    <scope>NUCLEOTIDE SEQUENCE</scope>
    <source>
        <strain evidence="2">Expedition CK06-06</strain>
    </source>
</reference>
<dbReference type="Pfam" id="PF01297">
    <property type="entry name" value="ZnuA"/>
    <property type="match status" value="1"/>
</dbReference>
<feature type="transmembrane region" description="Helical" evidence="1">
    <location>
        <begin position="156"/>
        <end position="177"/>
    </location>
</feature>
<dbReference type="EMBL" id="BARS01020171">
    <property type="protein sequence ID" value="GAG04192.1"/>
    <property type="molecule type" value="Genomic_DNA"/>
</dbReference>
<dbReference type="InterPro" id="IPR006127">
    <property type="entry name" value="ZnuA-like"/>
</dbReference>
<accession>X0UYE5</accession>
<sequence length="182" mass="19782">DLDSKISEMLNDVDEVSSWMTSQAETLDASTVKVICMKWLRTFIESVGFNVVATYNPPETLSAGDITSLLETAQNEGVALVVDNLQIDVEFGAGIASQVGAEHVVLTNFPGAIPNTETLPKMLRYNAEQLFNGTITWQSTSALKAENEDLQNQVTLFQITTSLALVVVAVEAVLLYAGRKKK</sequence>
<dbReference type="Gene3D" id="3.40.50.1980">
    <property type="entry name" value="Nitrogenase molybdenum iron protein domain"/>
    <property type="match status" value="1"/>
</dbReference>
<comment type="caution">
    <text evidence="2">The sequence shown here is derived from an EMBL/GenBank/DDBJ whole genome shotgun (WGS) entry which is preliminary data.</text>
</comment>
<proteinExistence type="predicted"/>
<feature type="non-terminal residue" evidence="2">
    <location>
        <position position="1"/>
    </location>
</feature>
<protein>
    <submittedName>
        <fullName evidence="2">Uncharacterized protein</fullName>
    </submittedName>
</protein>
<dbReference type="AlphaFoldDB" id="X0UYE5"/>
<keyword evidence="1" id="KW-1133">Transmembrane helix</keyword>
<gene>
    <name evidence="2" type="ORF">S01H1_32565</name>
</gene>
<dbReference type="GO" id="GO:0046872">
    <property type="term" value="F:metal ion binding"/>
    <property type="evidence" value="ECO:0007669"/>
    <property type="project" value="InterPro"/>
</dbReference>
<dbReference type="SUPFAM" id="SSF53807">
    <property type="entry name" value="Helical backbone' metal receptor"/>
    <property type="match status" value="1"/>
</dbReference>
<evidence type="ECO:0000256" key="1">
    <source>
        <dbReference type="SAM" id="Phobius"/>
    </source>
</evidence>
<organism evidence="2">
    <name type="scientific">marine sediment metagenome</name>
    <dbReference type="NCBI Taxonomy" id="412755"/>
    <lineage>
        <taxon>unclassified sequences</taxon>
        <taxon>metagenomes</taxon>
        <taxon>ecological metagenomes</taxon>
    </lineage>
</organism>
<name>X0UYE5_9ZZZZ</name>